<dbReference type="SUPFAM" id="SSF51445">
    <property type="entry name" value="(Trans)glycosidases"/>
    <property type="match status" value="1"/>
</dbReference>
<dbReference type="GO" id="GO:0005975">
    <property type="term" value="P:carbohydrate metabolic process"/>
    <property type="evidence" value="ECO:0007669"/>
    <property type="project" value="InterPro"/>
</dbReference>
<dbReference type="PANTHER" id="PTHR10353">
    <property type="entry name" value="GLYCOSYL HYDROLASE"/>
    <property type="match status" value="1"/>
</dbReference>
<evidence type="ECO:0000313" key="3">
    <source>
        <dbReference type="Proteomes" id="UP000277580"/>
    </source>
</evidence>
<sequence length="482" mass="53870">MSTATLPKDFLWGYATASAQVEGSPTADGRGLSIWDTFSSLPNVTEDGLSNATGTNSYSNWAADIALMKSYGVNAHRFSLSWSRIIPAGSATSPLNPAGIAHYQRFMEALLEAGVEPIPTLFHWDLPQALQDEYNGFLSARVLPDFERYARVCFDSFGHLVKSWLTINEPNIFAVLGHCIGAHAPGRSSSGEGARKGDSLKEPYIVGHHLMLAHARAVAVYRKEFAQKQGGKVGIVINGNWAEPWDASEESKQAAENHLTLSTLWLSDPVFTGDYPPLLRKLVGDRLPTFTAEESALLKGSSDFLGLNHYTTFYVRKRVTPIEDGDWQNHFFGENESTTTAPDGTEIGPKAGLSWVRPVPWGFGKLLRFLWRRYDRDVWVTENGVICPGEKDMSKEEALQDDFRIDYFRGYIDELAECVKEGVPVKSYLAWAFADNFEWQEGYTAKFGVTYVDHKNNCEMTPKKSAWWMKEYMAAKMGLKDN</sequence>
<organism evidence="2 3">
    <name type="scientific">Morchella conica CCBAS932</name>
    <dbReference type="NCBI Taxonomy" id="1392247"/>
    <lineage>
        <taxon>Eukaryota</taxon>
        <taxon>Fungi</taxon>
        <taxon>Dikarya</taxon>
        <taxon>Ascomycota</taxon>
        <taxon>Pezizomycotina</taxon>
        <taxon>Pezizomycetes</taxon>
        <taxon>Pezizales</taxon>
        <taxon>Morchellaceae</taxon>
        <taxon>Morchella</taxon>
    </lineage>
</organism>
<keyword evidence="3" id="KW-1185">Reference proteome</keyword>
<protein>
    <submittedName>
        <fullName evidence="2">Family 1 glycosyl hydrolase</fullName>
    </submittedName>
</protein>
<dbReference type="STRING" id="1392247.A0A3N4KIT8"/>
<dbReference type="PRINTS" id="PR00131">
    <property type="entry name" value="GLHYDRLASE1"/>
</dbReference>
<dbReference type="InParanoid" id="A0A3N4KIT8"/>
<dbReference type="EMBL" id="ML119153">
    <property type="protein sequence ID" value="RPB09259.1"/>
    <property type="molecule type" value="Genomic_DNA"/>
</dbReference>
<gene>
    <name evidence="2" type="ORF">P167DRAFT_510955</name>
</gene>
<dbReference type="InterPro" id="IPR017853">
    <property type="entry name" value="GH"/>
</dbReference>
<dbReference type="Gene3D" id="3.20.20.80">
    <property type="entry name" value="Glycosidases"/>
    <property type="match status" value="1"/>
</dbReference>
<comment type="similarity">
    <text evidence="1">Belongs to the glycosyl hydrolase 1 family.</text>
</comment>
<dbReference type="Pfam" id="PF00232">
    <property type="entry name" value="Glyco_hydro_1"/>
    <property type="match status" value="1"/>
</dbReference>
<proteinExistence type="inferred from homology"/>
<evidence type="ECO:0000256" key="1">
    <source>
        <dbReference type="RuleBase" id="RU003690"/>
    </source>
</evidence>
<dbReference type="FunFam" id="3.20.20.80:FF:000041">
    <property type="entry name" value="Beta-glucosidase 7"/>
    <property type="match status" value="1"/>
</dbReference>
<dbReference type="OrthoDB" id="65569at2759"/>
<dbReference type="GO" id="GO:0008422">
    <property type="term" value="F:beta-glucosidase activity"/>
    <property type="evidence" value="ECO:0007669"/>
    <property type="project" value="TreeGrafter"/>
</dbReference>
<dbReference type="InterPro" id="IPR001360">
    <property type="entry name" value="Glyco_hydro_1"/>
</dbReference>
<reference evidence="2 3" key="1">
    <citation type="journal article" date="2018" name="Nat. Ecol. Evol.">
        <title>Pezizomycetes genomes reveal the molecular basis of ectomycorrhizal truffle lifestyle.</title>
        <authorList>
            <person name="Murat C."/>
            <person name="Payen T."/>
            <person name="Noel B."/>
            <person name="Kuo A."/>
            <person name="Morin E."/>
            <person name="Chen J."/>
            <person name="Kohler A."/>
            <person name="Krizsan K."/>
            <person name="Balestrini R."/>
            <person name="Da Silva C."/>
            <person name="Montanini B."/>
            <person name="Hainaut M."/>
            <person name="Levati E."/>
            <person name="Barry K.W."/>
            <person name="Belfiori B."/>
            <person name="Cichocki N."/>
            <person name="Clum A."/>
            <person name="Dockter R.B."/>
            <person name="Fauchery L."/>
            <person name="Guy J."/>
            <person name="Iotti M."/>
            <person name="Le Tacon F."/>
            <person name="Lindquist E.A."/>
            <person name="Lipzen A."/>
            <person name="Malagnac F."/>
            <person name="Mello A."/>
            <person name="Molinier V."/>
            <person name="Miyauchi S."/>
            <person name="Poulain J."/>
            <person name="Riccioni C."/>
            <person name="Rubini A."/>
            <person name="Sitrit Y."/>
            <person name="Splivallo R."/>
            <person name="Traeger S."/>
            <person name="Wang M."/>
            <person name="Zifcakova L."/>
            <person name="Wipf D."/>
            <person name="Zambonelli A."/>
            <person name="Paolocci F."/>
            <person name="Nowrousian M."/>
            <person name="Ottonello S."/>
            <person name="Baldrian P."/>
            <person name="Spatafora J.W."/>
            <person name="Henrissat B."/>
            <person name="Nagy L.G."/>
            <person name="Aury J.M."/>
            <person name="Wincker P."/>
            <person name="Grigoriev I.V."/>
            <person name="Bonfante P."/>
            <person name="Martin F.M."/>
        </authorList>
    </citation>
    <scope>NUCLEOTIDE SEQUENCE [LARGE SCALE GENOMIC DNA]</scope>
    <source>
        <strain evidence="2 3">CCBAS932</strain>
    </source>
</reference>
<keyword evidence="2" id="KW-0378">Hydrolase</keyword>
<dbReference type="PANTHER" id="PTHR10353:SF134">
    <property type="entry name" value="PUTATIVE (AFU_ORTHOLOGUE AFUA_3G12600)-RELATED"/>
    <property type="match status" value="1"/>
</dbReference>
<dbReference type="Proteomes" id="UP000277580">
    <property type="component" value="Unassembled WGS sequence"/>
</dbReference>
<name>A0A3N4KIT8_9PEZI</name>
<dbReference type="AlphaFoldDB" id="A0A3N4KIT8"/>
<accession>A0A3N4KIT8</accession>
<evidence type="ECO:0000313" key="2">
    <source>
        <dbReference type="EMBL" id="RPB09259.1"/>
    </source>
</evidence>